<name>A0ABU7W3G2_9FLAO</name>
<dbReference type="Proteomes" id="UP001356704">
    <property type="component" value="Unassembled WGS sequence"/>
</dbReference>
<sequence length="672" mass="79885">MSNQENYTGRILNFNDLINEHSIQIPIIQRDYAQGRKNQKEVRDNFLNAIFNCLKNNEPIKLDFIYGSVVDSKFQPLDGQQRLTTLFLLHWYGATKEELLSSKNIGDLLQKFTYETRISSREFCQVLVRESIKVLNSEQILSETIIDKNWFFLSWKNDPTIDSMLRSIDAIHEKFYEIDNLWEKLKSNLIQFYFVELENMGLTDDLYIKMNARGKLLTPFENFKAGFQKKIIDENWENGVDMKDQFGVKIDNDWTDFFWDYFRKNNTIDDAQIRFVSAIAMTMSSVERINSTDVRIDLINQLQEEPSKVRPSHFTKRAFDFLVSTLDIYHERLFLHDYLSDKLPFPLWRHSPKGSFLSMIVHEDNATSTLQRNSATYTQKVLFFAESVYYRKNDEKNKETYEDWMRVVRNIVSRGDVEKDGSRPDIVRSPQSFDGVINLINELSNGCQNIYQFLNQQPNLKSQYAKDQINEEIEKARLICFDPNYRNIIFKAEDNELLRGKISFIFHCINYDFNPLNFDSIKFSKIADVINNYFGNEKSLNNSIRRAMLTIEVNGNYEFYSYWWSYWHIGNATKRRLFDKFREIEYCINDEYYREYFKKFILQLILKTPQQIAQDFIPSENFPNWKKRLIKESNLLDNNNKTNHIAIAEDNSHCYLLKSKRPREIEGNIKIQ</sequence>
<keyword evidence="3" id="KW-1185">Reference proteome</keyword>
<accession>A0ABU7W3G2</accession>
<dbReference type="InterPro" id="IPR004919">
    <property type="entry name" value="GmrSD_N"/>
</dbReference>
<feature type="domain" description="GmrSD restriction endonucleases N-terminal" evidence="1">
    <location>
        <begin position="15"/>
        <end position="226"/>
    </location>
</feature>
<reference evidence="2 3" key="1">
    <citation type="submission" date="2024-02" db="EMBL/GenBank/DDBJ databases">
        <title>Winogradskyella poriferorum JCM 12885.</title>
        <authorList>
            <person name="Zhang D.-F."/>
            <person name="Fu Z.-Y."/>
        </authorList>
    </citation>
    <scope>NUCLEOTIDE SEQUENCE [LARGE SCALE GENOMIC DNA]</scope>
    <source>
        <strain evidence="2 3">JCM 12885</strain>
    </source>
</reference>
<proteinExistence type="predicted"/>
<comment type="caution">
    <text evidence="2">The sequence shown here is derived from an EMBL/GenBank/DDBJ whole genome shotgun (WGS) entry which is preliminary data.</text>
</comment>
<dbReference type="Pfam" id="PF03235">
    <property type="entry name" value="GmrSD_N"/>
    <property type="match status" value="1"/>
</dbReference>
<dbReference type="EMBL" id="JAZHOU010000001">
    <property type="protein sequence ID" value="MEF3077706.1"/>
    <property type="molecule type" value="Genomic_DNA"/>
</dbReference>
<evidence type="ECO:0000259" key="1">
    <source>
        <dbReference type="Pfam" id="PF03235"/>
    </source>
</evidence>
<protein>
    <submittedName>
        <fullName evidence="2">DUF262 domain-containing protein</fullName>
    </submittedName>
</protein>
<organism evidence="2 3">
    <name type="scientific">Winogradskyella poriferorum</name>
    <dbReference type="NCBI Taxonomy" id="307627"/>
    <lineage>
        <taxon>Bacteria</taxon>
        <taxon>Pseudomonadati</taxon>
        <taxon>Bacteroidota</taxon>
        <taxon>Flavobacteriia</taxon>
        <taxon>Flavobacteriales</taxon>
        <taxon>Flavobacteriaceae</taxon>
        <taxon>Winogradskyella</taxon>
    </lineage>
</organism>
<evidence type="ECO:0000313" key="2">
    <source>
        <dbReference type="EMBL" id="MEF3077706.1"/>
    </source>
</evidence>
<gene>
    <name evidence="2" type="ORF">V1468_01710</name>
</gene>
<dbReference type="RefSeq" id="WP_331808529.1">
    <property type="nucleotide sequence ID" value="NZ_JAZHOU010000001.1"/>
</dbReference>
<evidence type="ECO:0000313" key="3">
    <source>
        <dbReference type="Proteomes" id="UP001356704"/>
    </source>
</evidence>